<evidence type="ECO:0000313" key="3">
    <source>
        <dbReference type="Proteomes" id="UP001341840"/>
    </source>
</evidence>
<sequence length="143" mass="15711">MSGRGGSRGSSESSRGRGRGRGRGRAALSSEHTLSPSPTTSTPDTSQVAPTIHPATTTPSPPPAATDAQQVDASPFDPDNNDCTQAISDVIELMLNEPWLNYSEIPEDVQKWWFEKWTEGFTWPAAESKQIRKAFDYRAGRRY</sequence>
<comment type="caution">
    <text evidence="2">The sequence shown here is derived from an EMBL/GenBank/DDBJ whole genome shotgun (WGS) entry which is preliminary data.</text>
</comment>
<evidence type="ECO:0000313" key="2">
    <source>
        <dbReference type="EMBL" id="MED6198362.1"/>
    </source>
</evidence>
<keyword evidence="3" id="KW-1185">Reference proteome</keyword>
<reference evidence="2 3" key="1">
    <citation type="journal article" date="2023" name="Plants (Basel)">
        <title>Bridging the Gap: Combining Genomics and Transcriptomics Approaches to Understand Stylosanthes scabra, an Orphan Legume from the Brazilian Caatinga.</title>
        <authorList>
            <person name="Ferreira-Neto J.R.C."/>
            <person name="da Silva M.D."/>
            <person name="Binneck E."/>
            <person name="de Melo N.F."/>
            <person name="da Silva R.H."/>
            <person name="de Melo A.L.T.M."/>
            <person name="Pandolfi V."/>
            <person name="Bustamante F.O."/>
            <person name="Brasileiro-Vidal A.C."/>
            <person name="Benko-Iseppon A.M."/>
        </authorList>
    </citation>
    <scope>NUCLEOTIDE SEQUENCE [LARGE SCALE GENOMIC DNA]</scope>
    <source>
        <tissue evidence="2">Leaves</tissue>
    </source>
</reference>
<feature type="compositionally biased region" description="Low complexity" evidence="1">
    <location>
        <begin position="29"/>
        <end position="58"/>
    </location>
</feature>
<feature type="region of interest" description="Disordered" evidence="1">
    <location>
        <begin position="1"/>
        <end position="83"/>
    </location>
</feature>
<dbReference type="EMBL" id="JASCZI010212106">
    <property type="protein sequence ID" value="MED6198362.1"/>
    <property type="molecule type" value="Genomic_DNA"/>
</dbReference>
<organism evidence="2 3">
    <name type="scientific">Stylosanthes scabra</name>
    <dbReference type="NCBI Taxonomy" id="79078"/>
    <lineage>
        <taxon>Eukaryota</taxon>
        <taxon>Viridiplantae</taxon>
        <taxon>Streptophyta</taxon>
        <taxon>Embryophyta</taxon>
        <taxon>Tracheophyta</taxon>
        <taxon>Spermatophyta</taxon>
        <taxon>Magnoliopsida</taxon>
        <taxon>eudicotyledons</taxon>
        <taxon>Gunneridae</taxon>
        <taxon>Pentapetalae</taxon>
        <taxon>rosids</taxon>
        <taxon>fabids</taxon>
        <taxon>Fabales</taxon>
        <taxon>Fabaceae</taxon>
        <taxon>Papilionoideae</taxon>
        <taxon>50 kb inversion clade</taxon>
        <taxon>dalbergioids sensu lato</taxon>
        <taxon>Dalbergieae</taxon>
        <taxon>Pterocarpus clade</taxon>
        <taxon>Stylosanthes</taxon>
    </lineage>
</organism>
<accession>A0ABU6XKA3</accession>
<protein>
    <submittedName>
        <fullName evidence="2">Uncharacterized protein</fullName>
    </submittedName>
</protein>
<dbReference type="Proteomes" id="UP001341840">
    <property type="component" value="Unassembled WGS sequence"/>
</dbReference>
<name>A0ABU6XKA3_9FABA</name>
<proteinExistence type="predicted"/>
<evidence type="ECO:0000256" key="1">
    <source>
        <dbReference type="SAM" id="MobiDB-lite"/>
    </source>
</evidence>
<gene>
    <name evidence="2" type="ORF">PIB30_065671</name>
</gene>